<keyword evidence="3" id="KW-0346">Stress response</keyword>
<accession>A0A4Q7Z3B5</accession>
<dbReference type="Pfam" id="PF03724">
    <property type="entry name" value="META"/>
    <property type="match status" value="1"/>
</dbReference>
<dbReference type="Gene3D" id="2.40.128.270">
    <property type="match status" value="1"/>
</dbReference>
<name>A0A4Q7Z3B5_9GAMM</name>
<dbReference type="PANTHER" id="PTHR35535:SF2">
    <property type="entry name" value="DUF306 DOMAIN-CONTAINING PROTEIN"/>
    <property type="match status" value="1"/>
</dbReference>
<keyword evidence="1" id="KW-0732">Signal</keyword>
<dbReference type="PANTHER" id="PTHR35535">
    <property type="entry name" value="HEAT SHOCK PROTEIN HSLJ"/>
    <property type="match status" value="1"/>
</dbReference>
<dbReference type="EMBL" id="SHKX01000012">
    <property type="protein sequence ID" value="RZU44852.1"/>
    <property type="molecule type" value="Genomic_DNA"/>
</dbReference>
<feature type="domain" description="DUF306" evidence="2">
    <location>
        <begin position="61"/>
        <end position="168"/>
    </location>
</feature>
<evidence type="ECO:0000259" key="2">
    <source>
        <dbReference type="Pfam" id="PF03724"/>
    </source>
</evidence>
<keyword evidence="4" id="KW-1185">Reference proteome</keyword>
<dbReference type="Proteomes" id="UP000292423">
    <property type="component" value="Unassembled WGS sequence"/>
</dbReference>
<dbReference type="PROSITE" id="PS51257">
    <property type="entry name" value="PROKAR_LIPOPROTEIN"/>
    <property type="match status" value="1"/>
</dbReference>
<reference evidence="3 4" key="1">
    <citation type="submission" date="2019-02" db="EMBL/GenBank/DDBJ databases">
        <title>Genomic Encyclopedia of Type Strains, Phase IV (KMG-IV): sequencing the most valuable type-strain genomes for metagenomic binning, comparative biology and taxonomic classification.</title>
        <authorList>
            <person name="Goeker M."/>
        </authorList>
    </citation>
    <scope>NUCLEOTIDE SEQUENCE [LARGE SCALE GENOMIC DNA]</scope>
    <source>
        <strain evidence="3 4">DSM 105135</strain>
    </source>
</reference>
<dbReference type="InterPro" id="IPR038670">
    <property type="entry name" value="HslJ-like_sf"/>
</dbReference>
<feature type="signal peptide" evidence="1">
    <location>
        <begin position="1"/>
        <end position="26"/>
    </location>
</feature>
<organism evidence="3 4">
    <name type="scientific">Fluviicoccus keumensis</name>
    <dbReference type="NCBI Taxonomy" id="1435465"/>
    <lineage>
        <taxon>Bacteria</taxon>
        <taxon>Pseudomonadati</taxon>
        <taxon>Pseudomonadota</taxon>
        <taxon>Gammaproteobacteria</taxon>
        <taxon>Moraxellales</taxon>
        <taxon>Moraxellaceae</taxon>
        <taxon>Fluviicoccus</taxon>
    </lineage>
</organism>
<feature type="chain" id="PRO_5020514582" evidence="1">
    <location>
        <begin position="27"/>
        <end position="173"/>
    </location>
</feature>
<dbReference type="OrthoDB" id="7871744at2"/>
<comment type="caution">
    <text evidence="3">The sequence shown here is derived from an EMBL/GenBank/DDBJ whole genome shotgun (WGS) entry which is preliminary data.</text>
</comment>
<dbReference type="InterPro" id="IPR053147">
    <property type="entry name" value="Hsp_HslJ-like"/>
</dbReference>
<protein>
    <submittedName>
        <fullName evidence="3">Heat shock protein HslJ</fullName>
    </submittedName>
</protein>
<dbReference type="InterPro" id="IPR005184">
    <property type="entry name" value="DUF306_Meta_HslJ"/>
</dbReference>
<gene>
    <name evidence="3" type="ORF">EV700_1653</name>
</gene>
<proteinExistence type="predicted"/>
<evidence type="ECO:0000256" key="1">
    <source>
        <dbReference type="SAM" id="SignalP"/>
    </source>
</evidence>
<sequence length="173" mass="18389">MLIRTATFMMALGAGILLTGCATTRAVPEPVVSSMEAQQPVPLPGAVAPTAETAARASFEVAGRPWRLRNLPFAVADRSASQREAFVTFKSGGSVMEGNTGCNPIRASYELQGAALRIRNLEGTLMPCPDGVTFEALFIQALSDTAEWREDDGALVLLNADGYQLAIFDRTAP</sequence>
<dbReference type="AlphaFoldDB" id="A0A4Q7Z3B5"/>
<evidence type="ECO:0000313" key="3">
    <source>
        <dbReference type="EMBL" id="RZU44852.1"/>
    </source>
</evidence>
<evidence type="ECO:0000313" key="4">
    <source>
        <dbReference type="Proteomes" id="UP000292423"/>
    </source>
</evidence>